<feature type="transmembrane region" description="Helical" evidence="10">
    <location>
        <begin position="34"/>
        <end position="58"/>
    </location>
</feature>
<dbReference type="Proteomes" id="UP001528040">
    <property type="component" value="Unassembled WGS sequence"/>
</dbReference>
<comment type="similarity">
    <text evidence="2">Belongs to the ABC-2 integral membrane protein family.</text>
</comment>
<evidence type="ECO:0000256" key="3">
    <source>
        <dbReference type="ARBA" id="ARBA00022448"/>
    </source>
</evidence>
<evidence type="ECO:0000313" key="12">
    <source>
        <dbReference type="EMBL" id="MDA5095394.1"/>
    </source>
</evidence>
<proteinExistence type="inferred from homology"/>
<accession>A0ABT4W4F4</accession>
<dbReference type="InterPro" id="IPR000412">
    <property type="entry name" value="ABC_2_transport"/>
</dbReference>
<dbReference type="PANTHER" id="PTHR30413">
    <property type="entry name" value="INNER MEMBRANE TRANSPORT PERMEASE"/>
    <property type="match status" value="1"/>
</dbReference>
<feature type="transmembrane region" description="Helical" evidence="10">
    <location>
        <begin position="70"/>
        <end position="95"/>
    </location>
</feature>
<gene>
    <name evidence="12" type="ORF">O2N63_15000</name>
</gene>
<comment type="subcellular location">
    <subcellularLocation>
        <location evidence="1">Cell membrane</location>
        <topology evidence="1">Multi-pass membrane protein</topology>
    </subcellularLocation>
</comment>
<protein>
    <submittedName>
        <fullName evidence="12">ABC transporter permease</fullName>
    </submittedName>
</protein>
<dbReference type="RefSeq" id="WP_271055102.1">
    <property type="nucleotide sequence ID" value="NZ_JAQIIO010000010.1"/>
</dbReference>
<sequence length="263" mass="29188">MTQIQPAPAQSHRSFRAISALMLREMSTTYGKSVAGYLWALAEPVGGIALLTIVFSVALRKPSLGESFALYYASGFLPFTAYMDVSRKVAFAFTFSKALLRYPRVTFADAIIARLLLNALTQATIGALVLACVIPLSQSHVHLNIPLIVLSYLMAFSLAAGVGIFNCYLFWRMPAWERIWGIVTRPLFIASAIFFNFEDVPEDIQVFLWFNPLVHVVGQAREGIYVTYSPSYISLTFVFGLSAALGLFGLLMLWSRSNEMLNS</sequence>
<keyword evidence="8" id="KW-0625">Polysaccharide transport</keyword>
<keyword evidence="5" id="KW-0762">Sugar transport</keyword>
<evidence type="ECO:0000256" key="6">
    <source>
        <dbReference type="ARBA" id="ARBA00022692"/>
    </source>
</evidence>
<dbReference type="Pfam" id="PF01061">
    <property type="entry name" value="ABC2_membrane"/>
    <property type="match status" value="1"/>
</dbReference>
<dbReference type="EMBL" id="JAQIIO010000010">
    <property type="protein sequence ID" value="MDA5095394.1"/>
    <property type="molecule type" value="Genomic_DNA"/>
</dbReference>
<evidence type="ECO:0000256" key="4">
    <source>
        <dbReference type="ARBA" id="ARBA00022475"/>
    </source>
</evidence>
<evidence type="ECO:0000256" key="2">
    <source>
        <dbReference type="ARBA" id="ARBA00007783"/>
    </source>
</evidence>
<evidence type="ECO:0000256" key="1">
    <source>
        <dbReference type="ARBA" id="ARBA00004651"/>
    </source>
</evidence>
<dbReference type="PANTHER" id="PTHR30413:SF10">
    <property type="entry name" value="CAPSULE POLYSACCHARIDE EXPORT INNER-MEMBRANE PROTEIN CTRC"/>
    <property type="match status" value="1"/>
</dbReference>
<feature type="transmembrane region" description="Helical" evidence="10">
    <location>
        <begin position="148"/>
        <end position="171"/>
    </location>
</feature>
<evidence type="ECO:0000256" key="5">
    <source>
        <dbReference type="ARBA" id="ARBA00022597"/>
    </source>
</evidence>
<reference evidence="12 13" key="1">
    <citation type="submission" date="2023-01" db="EMBL/GenBank/DDBJ databases">
        <authorList>
            <person name="Yoon J.-W."/>
        </authorList>
    </citation>
    <scope>NUCLEOTIDE SEQUENCE [LARGE SCALE GENOMIC DNA]</scope>
    <source>
        <strain evidence="12 13">KMU-50</strain>
    </source>
</reference>
<keyword evidence="6 10" id="KW-0812">Transmembrane</keyword>
<keyword evidence="13" id="KW-1185">Reference proteome</keyword>
<dbReference type="InterPro" id="IPR013525">
    <property type="entry name" value="ABC2_TM"/>
</dbReference>
<feature type="domain" description="ABC-2 type transporter transmembrane" evidence="11">
    <location>
        <begin position="17"/>
        <end position="223"/>
    </location>
</feature>
<evidence type="ECO:0000313" key="13">
    <source>
        <dbReference type="Proteomes" id="UP001528040"/>
    </source>
</evidence>
<feature type="transmembrane region" description="Helical" evidence="10">
    <location>
        <begin position="232"/>
        <end position="254"/>
    </location>
</feature>
<keyword evidence="3" id="KW-0813">Transport</keyword>
<evidence type="ECO:0000259" key="11">
    <source>
        <dbReference type="Pfam" id="PF01061"/>
    </source>
</evidence>
<dbReference type="PRINTS" id="PR00164">
    <property type="entry name" value="ABC2TRNSPORT"/>
</dbReference>
<keyword evidence="4" id="KW-1003">Cell membrane</keyword>
<keyword evidence="9 10" id="KW-0472">Membrane</keyword>
<feature type="transmembrane region" description="Helical" evidence="10">
    <location>
        <begin position="115"/>
        <end position="136"/>
    </location>
</feature>
<keyword evidence="7 10" id="KW-1133">Transmembrane helix</keyword>
<comment type="caution">
    <text evidence="12">The sequence shown here is derived from an EMBL/GenBank/DDBJ whole genome shotgun (WGS) entry which is preliminary data.</text>
</comment>
<evidence type="ECO:0000256" key="7">
    <source>
        <dbReference type="ARBA" id="ARBA00022989"/>
    </source>
</evidence>
<organism evidence="12 13">
    <name type="scientific">Aliiroseovarius salicola</name>
    <dbReference type="NCBI Taxonomy" id="3009082"/>
    <lineage>
        <taxon>Bacteria</taxon>
        <taxon>Pseudomonadati</taxon>
        <taxon>Pseudomonadota</taxon>
        <taxon>Alphaproteobacteria</taxon>
        <taxon>Rhodobacterales</taxon>
        <taxon>Paracoccaceae</taxon>
        <taxon>Aliiroseovarius</taxon>
    </lineage>
</organism>
<evidence type="ECO:0000256" key="10">
    <source>
        <dbReference type="SAM" id="Phobius"/>
    </source>
</evidence>
<evidence type="ECO:0000256" key="8">
    <source>
        <dbReference type="ARBA" id="ARBA00023047"/>
    </source>
</evidence>
<evidence type="ECO:0000256" key="9">
    <source>
        <dbReference type="ARBA" id="ARBA00023136"/>
    </source>
</evidence>
<name>A0ABT4W4F4_9RHOB</name>